<keyword evidence="1" id="KW-0812">Transmembrane</keyword>
<dbReference type="RefSeq" id="WP_150443743.1">
    <property type="nucleotide sequence ID" value="NZ_VYQE01000001.1"/>
</dbReference>
<dbReference type="AlphaFoldDB" id="A0A5J5GQC5"/>
<proteinExistence type="predicted"/>
<keyword evidence="1" id="KW-1133">Transmembrane helix</keyword>
<evidence type="ECO:0000313" key="3">
    <source>
        <dbReference type="EMBL" id="KAA9010257.1"/>
    </source>
</evidence>
<dbReference type="EMBL" id="VYQE01000001">
    <property type="protein sequence ID" value="KAA9010257.1"/>
    <property type="molecule type" value="Genomic_DNA"/>
</dbReference>
<accession>A0A5J5GQC5</accession>
<evidence type="ECO:0000313" key="4">
    <source>
        <dbReference type="Proteomes" id="UP000326554"/>
    </source>
</evidence>
<comment type="caution">
    <text evidence="3">The sequence shown here is derived from an EMBL/GenBank/DDBJ whole genome shotgun (WGS) entry which is preliminary data.</text>
</comment>
<reference evidence="3 4" key="1">
    <citation type="submission" date="2019-09" db="EMBL/GenBank/DDBJ databases">
        <authorList>
            <person name="Park J.-S."/>
            <person name="Choi H.-J."/>
        </authorList>
    </citation>
    <scope>NUCLEOTIDE SEQUENCE [LARGE SCALE GENOMIC DNA]</scope>
    <source>
        <strain evidence="3 4">176SS1-4</strain>
    </source>
</reference>
<keyword evidence="1" id="KW-0472">Membrane</keyword>
<dbReference type="Proteomes" id="UP000326554">
    <property type="component" value="Unassembled WGS sequence"/>
</dbReference>
<dbReference type="InterPro" id="IPR012495">
    <property type="entry name" value="TadE-like_dom"/>
</dbReference>
<name>A0A5J5GQC5_9RHOB</name>
<keyword evidence="4" id="KW-1185">Reference proteome</keyword>
<gene>
    <name evidence="3" type="ORF">F3S47_03125</name>
</gene>
<feature type="transmembrane region" description="Helical" evidence="1">
    <location>
        <begin position="21"/>
        <end position="46"/>
    </location>
</feature>
<sequence>MIRRLGRTWRRFRRREGGNATVEFVIVFPAFMLLMASGAESGLLLIRQMMLERGLDLSVRAVRLGGAGGSVDADELREMICEGAAIIPDCMNQVKVEMIRMNPQGTLASPQVPDCVDHDEEVQVSRTYDSGAGHDLMFLRACALFDPIFPNFGLGVKLADEHLDYALVSSSVFVIEP</sequence>
<dbReference type="Pfam" id="PF07811">
    <property type="entry name" value="TadE"/>
    <property type="match status" value="1"/>
</dbReference>
<protein>
    <submittedName>
        <fullName evidence="3">Pilus assembly protein</fullName>
    </submittedName>
</protein>
<feature type="domain" description="TadE-like" evidence="2">
    <location>
        <begin position="18"/>
        <end position="53"/>
    </location>
</feature>
<evidence type="ECO:0000259" key="2">
    <source>
        <dbReference type="Pfam" id="PF07811"/>
    </source>
</evidence>
<evidence type="ECO:0000256" key="1">
    <source>
        <dbReference type="SAM" id="Phobius"/>
    </source>
</evidence>
<organism evidence="3 4">
    <name type="scientific">Histidinibacterium aquaticum</name>
    <dbReference type="NCBI Taxonomy" id="2613962"/>
    <lineage>
        <taxon>Bacteria</taxon>
        <taxon>Pseudomonadati</taxon>
        <taxon>Pseudomonadota</taxon>
        <taxon>Alphaproteobacteria</taxon>
        <taxon>Rhodobacterales</taxon>
        <taxon>Paracoccaceae</taxon>
        <taxon>Histidinibacterium</taxon>
    </lineage>
</organism>